<sequence>MDTVYGTKKYFQSLSGASDIYRSPACRAVSNDYTYQNTLGRRSTLGAYYHMNNQPSYSNDHSLNNQYGYNNTWGIWRDGRNLAPSTFSTKPHQHYQKTRSFSIILTTAAFIVLLAVISIAGLAFYFSSIKGNMEDPVLGFEGSFRIAKGDLFSTGLKYNHTSSYKQKIDFYKRFMERSLMDQGLQPMRTDVWGFGEGPLIKVNFRTFFDVRKLPQNIHNVEEYIKEAIFLETTMAKSLYKTLRVDSDSVEVKRILDEQVVKSASLFKDAHLAPTSQTQLEKRLMKKGGTAPALINKPSGASKVRPTSKPHSSDEEPDVDVENAPVIQGSFEGSFEITKTDADIARKKTTPTRAYGHSSSLAPKTVTPYALRVKPKKPGIEKLTTITPQSSVPKATSSSSTTTTTTTTTKAPSTTKFTTTTTSTTTTSTTTSTTTEKPTVTTTSSTTTTTTTTEPTTMPTTRTSTHMTPSTTRPPITTTGYPTTASSTQINRFSYPPVALTSNAPQMLPKLDQNLFTSVPVLDTQPWRPIHREVPEFLPGPPPSFPTKTLPSLLHSTALPSIAINEEPPRRRIDEMELPFLPEEPTPPKPALDPYTPNYYGPAYKKPELNSDLKAPEDLVFYHSFGNPVFMPGSEGIERLGTGASVQPHPLPVPLIDEVVIPPFKPLIANAGSQSKVPFEIGSESDKFEHLGDGVIAKKPENVTNSGKKETSSTTEAVSSTLPITNTINSKDNEEYLPTLRPQQDEIDSSPVTSELADKIGEFFMDWLDLPKDEVSPKPEQSLESRIEPDEEAFTTLAPEVNKPIAAFNESSSTTTTTTSTTIATPTTTGTSKPNFLNLKELILKRNQLKKENEKKTIAQDMEGNHTATNDQHIIVTTEVPTAITTTTATTSTAAPPTKALPTTKRYKLRPGNSKPPTILDDSILFPSHSKWEFVNNSAANNYGHTGNMRKVFNTTLQAWVSEDIEKTDKSESETLDDIKTKINNATNIQDISFIFDTLASKLGITPSLPAKVPPFSQNKLKQTHLSNEGRIKASSTPPKTTRPAGVAESTSYRNTEMEESSTAALSRTSEESLPYIEEKRREPFIKPMSSFIEDSSSEGVGAAIPVVGEAEVEVIDPTKYEEMLKSSQFADSTTTETTPKLVTLMPVRSNSGIRTYKPLVETGRSSSSSPSVAATSSPTSKARKATSPRPSITRRKNINQSRRLPPAEAVIRGGLKVTVK</sequence>
<feature type="region of interest" description="Disordered" evidence="1">
    <location>
        <begin position="1021"/>
        <end position="1075"/>
    </location>
</feature>
<evidence type="ECO:0000256" key="1">
    <source>
        <dbReference type="SAM" id="MobiDB-lite"/>
    </source>
</evidence>
<feature type="region of interest" description="Disordered" evidence="1">
    <location>
        <begin position="810"/>
        <end position="831"/>
    </location>
</feature>
<evidence type="ECO:0000313" key="4">
    <source>
        <dbReference type="Proteomes" id="UP000095300"/>
    </source>
</evidence>
<keyword evidence="2" id="KW-0812">Transmembrane</keyword>
<evidence type="ECO:0008006" key="5">
    <source>
        <dbReference type="Google" id="ProtNLM"/>
    </source>
</evidence>
<reference evidence="3" key="1">
    <citation type="submission" date="2020-05" db="UniProtKB">
        <authorList>
            <consortium name="EnsemblMetazoa"/>
        </authorList>
    </citation>
    <scope>IDENTIFICATION</scope>
    <source>
        <strain evidence="3">USDA</strain>
    </source>
</reference>
<dbReference type="OrthoDB" id="6411962at2759"/>
<evidence type="ECO:0000313" key="3">
    <source>
        <dbReference type="EnsemblMetazoa" id="SCAU004832-PA"/>
    </source>
</evidence>
<feature type="compositionally biased region" description="Low complexity" evidence="1">
    <location>
        <begin position="389"/>
        <end position="487"/>
    </location>
</feature>
<dbReference type="Proteomes" id="UP000095300">
    <property type="component" value="Unassembled WGS sequence"/>
</dbReference>
<feature type="region of interest" description="Disordered" evidence="1">
    <location>
        <begin position="387"/>
        <end position="487"/>
    </location>
</feature>
<feature type="compositionally biased region" description="Polar residues" evidence="1">
    <location>
        <begin position="1048"/>
        <end position="1067"/>
    </location>
</feature>
<feature type="compositionally biased region" description="Basic and acidic residues" evidence="1">
    <location>
        <begin position="698"/>
        <end position="710"/>
    </location>
</feature>
<protein>
    <recommendedName>
        <fullName evidence="5">SEA domain-containing protein</fullName>
    </recommendedName>
</protein>
<dbReference type="PANTHER" id="PTHR23197">
    <property type="entry name" value="TARSH-RELATED FIBRONECTIN DOMAIN-CONTAINING"/>
    <property type="match status" value="1"/>
</dbReference>
<accession>A0A1I8P4T6</accession>
<dbReference type="AlphaFoldDB" id="A0A1I8P4T6"/>
<feature type="region of interest" description="Disordered" evidence="1">
    <location>
        <begin position="284"/>
        <end position="320"/>
    </location>
</feature>
<keyword evidence="2" id="KW-1133">Transmembrane helix</keyword>
<feature type="transmembrane region" description="Helical" evidence="2">
    <location>
        <begin position="103"/>
        <end position="126"/>
    </location>
</feature>
<keyword evidence="2" id="KW-0472">Membrane</keyword>
<dbReference type="EnsemblMetazoa" id="SCAU004832-RA">
    <property type="protein sequence ID" value="SCAU004832-PA"/>
    <property type="gene ID" value="SCAU004832"/>
</dbReference>
<organism evidence="3 4">
    <name type="scientific">Stomoxys calcitrans</name>
    <name type="common">Stable fly</name>
    <name type="synonym">Conops calcitrans</name>
    <dbReference type="NCBI Taxonomy" id="35570"/>
    <lineage>
        <taxon>Eukaryota</taxon>
        <taxon>Metazoa</taxon>
        <taxon>Ecdysozoa</taxon>
        <taxon>Arthropoda</taxon>
        <taxon>Hexapoda</taxon>
        <taxon>Insecta</taxon>
        <taxon>Pterygota</taxon>
        <taxon>Neoptera</taxon>
        <taxon>Endopterygota</taxon>
        <taxon>Diptera</taxon>
        <taxon>Brachycera</taxon>
        <taxon>Muscomorpha</taxon>
        <taxon>Muscoidea</taxon>
        <taxon>Muscidae</taxon>
        <taxon>Stomoxys</taxon>
    </lineage>
</organism>
<evidence type="ECO:0000256" key="2">
    <source>
        <dbReference type="SAM" id="Phobius"/>
    </source>
</evidence>
<feature type="compositionally biased region" description="Low complexity" evidence="1">
    <location>
        <begin position="1165"/>
        <end position="1180"/>
    </location>
</feature>
<dbReference type="VEuPathDB" id="VectorBase:SCAU004832"/>
<keyword evidence="4" id="KW-1185">Reference proteome</keyword>
<proteinExistence type="predicted"/>
<dbReference type="STRING" id="35570.A0A1I8P4T6"/>
<feature type="region of interest" description="Disordered" evidence="1">
    <location>
        <begin position="698"/>
        <end position="718"/>
    </location>
</feature>
<dbReference type="PANTHER" id="PTHR23197:SF11">
    <property type="entry name" value="RE03558P"/>
    <property type="match status" value="1"/>
</dbReference>
<name>A0A1I8P4T6_STOCA</name>
<dbReference type="KEGG" id="scac:106088390"/>
<feature type="compositionally biased region" description="Basic residues" evidence="1">
    <location>
        <begin position="1181"/>
        <end position="1197"/>
    </location>
</feature>
<feature type="region of interest" description="Disordered" evidence="1">
    <location>
        <begin position="1160"/>
        <end position="1220"/>
    </location>
</feature>
<gene>
    <name evidence="3" type="primary">106088390</name>
</gene>